<dbReference type="Gene3D" id="3.30.200.20">
    <property type="entry name" value="Phosphorylase Kinase, domain 1"/>
    <property type="match status" value="1"/>
</dbReference>
<dbReference type="PROSITE" id="PS51178">
    <property type="entry name" value="PASTA"/>
    <property type="match status" value="1"/>
</dbReference>
<feature type="domain" description="PASTA" evidence="12">
    <location>
        <begin position="425"/>
        <end position="496"/>
    </location>
</feature>
<reference evidence="13 14" key="1">
    <citation type="journal article" date="2018" name="Int. J. Syst. Evol. Microbiol.">
        <title>Glycomyces paridis sp. nov., isolated from the medicinal plant Paris polyphylla.</title>
        <authorList>
            <person name="Fang X.M."/>
            <person name="Bai J.L."/>
            <person name="Su J."/>
            <person name="Zhao L.L."/>
            <person name="Liu H.Y."/>
            <person name="Ma B.P."/>
            <person name="Zhang Y.Q."/>
            <person name="Yu L.Y."/>
        </authorList>
    </citation>
    <scope>NUCLEOTIDE SEQUENCE [LARGE SCALE GENOMIC DNA]</scope>
    <source>
        <strain evidence="13 14">CPCC 204357</strain>
    </source>
</reference>
<gene>
    <name evidence="13" type="ORF">E9998_05355</name>
</gene>
<dbReference type="PANTHER" id="PTHR43289">
    <property type="entry name" value="MITOGEN-ACTIVATED PROTEIN KINASE KINASE KINASE 20-RELATED"/>
    <property type="match status" value="1"/>
</dbReference>
<dbReference type="InterPro" id="IPR008271">
    <property type="entry name" value="Ser/Thr_kinase_AS"/>
</dbReference>
<dbReference type="Gene3D" id="3.30.10.20">
    <property type="match status" value="1"/>
</dbReference>
<sequence>MGAGTGNAWGSGGSARVLGGGPGVGDRYCANAIRRSFRRRSQRRPRFSAGAHLYIGTLVAGRYRLDGPIATGGMGEVWRGFDMLLERRVAVKVLHRGLDDSPRAQDRFAREAKILAALRGPGLVEVYDCGEDASGRRKLRYIVMELVEGVPLSALLAERGPLPAEETLRYVAAAAEALAVAHGGGVVHRDVKPGNLLVESDGRLRVVDFGISLTDGEARLTSADGIMGTPSYVSPEQLAGREVGGAADLYSLGAVAYECLTGRPPFDAEDPRGIVHSHLYEEPPPLPESVPPAVAAIVARCLRKDPAERWASAAELAAACRRAKRSEEAPAEARGRRVPRAVYLVAALVLVLAVVAVWQHWPPSGADAESGAPAVAFRSTERPSGPGVRAAESVDEPSQEPSVAAGATALPVETTSDPGGGDESSPAVGGTLPDVVGMDAAEARDHLNELGWTDVRIASTLLFSGPQPQGCEIVSQRPEAGSEADFDEAVDLAYWGLHECP</sequence>
<keyword evidence="3" id="KW-0808">Transferase</keyword>
<dbReference type="GO" id="GO:0004674">
    <property type="term" value="F:protein serine/threonine kinase activity"/>
    <property type="evidence" value="ECO:0007669"/>
    <property type="project" value="UniProtKB-KW"/>
</dbReference>
<dbReference type="EC" id="2.7.11.1" evidence="1"/>
<dbReference type="FunFam" id="1.10.510.10:FF:000021">
    <property type="entry name" value="Serine/threonine protein kinase"/>
    <property type="match status" value="1"/>
</dbReference>
<dbReference type="Pfam" id="PF03793">
    <property type="entry name" value="PASTA"/>
    <property type="match status" value="1"/>
</dbReference>
<evidence type="ECO:0000259" key="11">
    <source>
        <dbReference type="PROSITE" id="PS50011"/>
    </source>
</evidence>
<name>A0A4V6T6E9_9ACTN</name>
<dbReference type="Gene3D" id="1.10.510.10">
    <property type="entry name" value="Transferase(Phosphotransferase) domain 1"/>
    <property type="match status" value="1"/>
</dbReference>
<dbReference type="GO" id="GO:0005524">
    <property type="term" value="F:ATP binding"/>
    <property type="evidence" value="ECO:0007669"/>
    <property type="project" value="UniProtKB-KW"/>
</dbReference>
<dbReference type="Pfam" id="PF00069">
    <property type="entry name" value="Pkinase"/>
    <property type="match status" value="1"/>
</dbReference>
<feature type="region of interest" description="Disordered" evidence="10">
    <location>
        <begin position="365"/>
        <end position="432"/>
    </location>
</feature>
<evidence type="ECO:0000313" key="13">
    <source>
        <dbReference type="EMBL" id="THV30806.1"/>
    </source>
</evidence>
<dbReference type="SMART" id="SM00220">
    <property type="entry name" value="S_TKc"/>
    <property type="match status" value="1"/>
</dbReference>
<comment type="catalytic activity">
    <reaction evidence="8">
        <text>L-threonyl-[protein] + ATP = O-phospho-L-threonyl-[protein] + ADP + H(+)</text>
        <dbReference type="Rhea" id="RHEA:46608"/>
        <dbReference type="Rhea" id="RHEA-COMP:11060"/>
        <dbReference type="Rhea" id="RHEA-COMP:11605"/>
        <dbReference type="ChEBI" id="CHEBI:15378"/>
        <dbReference type="ChEBI" id="CHEBI:30013"/>
        <dbReference type="ChEBI" id="CHEBI:30616"/>
        <dbReference type="ChEBI" id="CHEBI:61977"/>
        <dbReference type="ChEBI" id="CHEBI:456216"/>
        <dbReference type="EC" id="2.7.11.1"/>
    </reaction>
</comment>
<keyword evidence="5" id="KW-0547">Nucleotide-binding</keyword>
<evidence type="ECO:0000313" key="14">
    <source>
        <dbReference type="Proteomes" id="UP000305792"/>
    </source>
</evidence>
<evidence type="ECO:0000256" key="10">
    <source>
        <dbReference type="SAM" id="MobiDB-lite"/>
    </source>
</evidence>
<evidence type="ECO:0000256" key="3">
    <source>
        <dbReference type="ARBA" id="ARBA00022679"/>
    </source>
</evidence>
<dbReference type="InterPro" id="IPR005543">
    <property type="entry name" value="PASTA_dom"/>
</dbReference>
<dbReference type="PROSITE" id="PS00108">
    <property type="entry name" value="PROTEIN_KINASE_ST"/>
    <property type="match status" value="1"/>
</dbReference>
<proteinExistence type="predicted"/>
<dbReference type="PANTHER" id="PTHR43289:SF6">
    <property type="entry name" value="SERINE_THREONINE-PROTEIN KINASE NEKL-3"/>
    <property type="match status" value="1"/>
</dbReference>
<dbReference type="CDD" id="cd06577">
    <property type="entry name" value="PASTA_pknB"/>
    <property type="match status" value="1"/>
</dbReference>
<evidence type="ECO:0000256" key="8">
    <source>
        <dbReference type="ARBA" id="ARBA00047899"/>
    </source>
</evidence>
<keyword evidence="2 13" id="KW-0723">Serine/threonine-protein kinase</keyword>
<evidence type="ECO:0000256" key="4">
    <source>
        <dbReference type="ARBA" id="ARBA00022737"/>
    </source>
</evidence>
<organism evidence="13 14">
    <name type="scientific">Glycomyces paridis</name>
    <dbReference type="NCBI Taxonomy" id="2126555"/>
    <lineage>
        <taxon>Bacteria</taxon>
        <taxon>Bacillati</taxon>
        <taxon>Actinomycetota</taxon>
        <taxon>Actinomycetes</taxon>
        <taxon>Glycomycetales</taxon>
        <taxon>Glycomycetaceae</taxon>
        <taxon>Glycomyces</taxon>
    </lineage>
</organism>
<dbReference type="InterPro" id="IPR000719">
    <property type="entry name" value="Prot_kinase_dom"/>
</dbReference>
<dbReference type="EMBL" id="STGX01000003">
    <property type="protein sequence ID" value="THV30806.1"/>
    <property type="molecule type" value="Genomic_DNA"/>
</dbReference>
<dbReference type="InterPro" id="IPR011009">
    <property type="entry name" value="Kinase-like_dom_sf"/>
</dbReference>
<evidence type="ECO:0000259" key="12">
    <source>
        <dbReference type="PROSITE" id="PS51178"/>
    </source>
</evidence>
<evidence type="ECO:0000256" key="9">
    <source>
        <dbReference type="ARBA" id="ARBA00048679"/>
    </source>
</evidence>
<dbReference type="AlphaFoldDB" id="A0A4V6T6E9"/>
<comment type="caution">
    <text evidence="13">The sequence shown here is derived from an EMBL/GenBank/DDBJ whole genome shotgun (WGS) entry which is preliminary data.</text>
</comment>
<keyword evidence="4" id="KW-0677">Repeat</keyword>
<dbReference type="CDD" id="cd14014">
    <property type="entry name" value="STKc_PknB_like"/>
    <property type="match status" value="1"/>
</dbReference>
<accession>A0A4V6T6E9</accession>
<keyword evidence="7" id="KW-0067">ATP-binding</keyword>
<evidence type="ECO:0000256" key="1">
    <source>
        <dbReference type="ARBA" id="ARBA00012513"/>
    </source>
</evidence>
<evidence type="ECO:0000256" key="6">
    <source>
        <dbReference type="ARBA" id="ARBA00022777"/>
    </source>
</evidence>
<evidence type="ECO:0000256" key="7">
    <source>
        <dbReference type="ARBA" id="ARBA00022840"/>
    </source>
</evidence>
<evidence type="ECO:0000256" key="5">
    <source>
        <dbReference type="ARBA" id="ARBA00022741"/>
    </source>
</evidence>
<protein>
    <recommendedName>
        <fullName evidence="1">non-specific serine/threonine protein kinase</fullName>
        <ecNumber evidence="1">2.7.11.1</ecNumber>
    </recommendedName>
</protein>
<keyword evidence="6 13" id="KW-0418">Kinase</keyword>
<keyword evidence="14" id="KW-1185">Reference proteome</keyword>
<feature type="domain" description="Protein kinase" evidence="11">
    <location>
        <begin position="63"/>
        <end position="321"/>
    </location>
</feature>
<comment type="catalytic activity">
    <reaction evidence="9">
        <text>L-seryl-[protein] + ATP = O-phospho-L-seryl-[protein] + ADP + H(+)</text>
        <dbReference type="Rhea" id="RHEA:17989"/>
        <dbReference type="Rhea" id="RHEA-COMP:9863"/>
        <dbReference type="Rhea" id="RHEA-COMP:11604"/>
        <dbReference type="ChEBI" id="CHEBI:15378"/>
        <dbReference type="ChEBI" id="CHEBI:29999"/>
        <dbReference type="ChEBI" id="CHEBI:30616"/>
        <dbReference type="ChEBI" id="CHEBI:83421"/>
        <dbReference type="ChEBI" id="CHEBI:456216"/>
        <dbReference type="EC" id="2.7.11.1"/>
    </reaction>
</comment>
<dbReference type="Proteomes" id="UP000305792">
    <property type="component" value="Unassembled WGS sequence"/>
</dbReference>
<dbReference type="SUPFAM" id="SSF56112">
    <property type="entry name" value="Protein kinase-like (PK-like)"/>
    <property type="match status" value="1"/>
</dbReference>
<evidence type="ECO:0000256" key="2">
    <source>
        <dbReference type="ARBA" id="ARBA00022527"/>
    </source>
</evidence>
<dbReference type="PROSITE" id="PS50011">
    <property type="entry name" value="PROTEIN_KINASE_DOM"/>
    <property type="match status" value="1"/>
</dbReference>